<dbReference type="InterPro" id="IPR039650">
    <property type="entry name" value="HdrA-like"/>
</dbReference>
<keyword evidence="4" id="KW-0285">Flavoprotein</keyword>
<keyword evidence="3" id="KW-0479">Metal-binding</keyword>
<keyword evidence="7" id="KW-0411">Iron-sulfur</keyword>
<evidence type="ECO:0000256" key="4">
    <source>
        <dbReference type="ARBA" id="ARBA00022827"/>
    </source>
</evidence>
<dbReference type="PANTHER" id="PTHR43498:SF1">
    <property type="entry name" value="COB--COM HETERODISULFIDE REDUCTASE IRON-SULFUR SUBUNIT A"/>
    <property type="match status" value="1"/>
</dbReference>
<evidence type="ECO:0000256" key="5">
    <source>
        <dbReference type="ARBA" id="ARBA00023002"/>
    </source>
</evidence>
<dbReference type="GO" id="GO:0016491">
    <property type="term" value="F:oxidoreductase activity"/>
    <property type="evidence" value="ECO:0007669"/>
    <property type="project" value="UniProtKB-KW"/>
</dbReference>
<evidence type="ECO:0000256" key="6">
    <source>
        <dbReference type="ARBA" id="ARBA00023004"/>
    </source>
</evidence>
<keyword evidence="5" id="KW-0560">Oxidoreductase</keyword>
<dbReference type="PANTHER" id="PTHR43498">
    <property type="entry name" value="FERREDOXIN:COB-COM HETERODISULFIDE REDUCTASE SUBUNIT A"/>
    <property type="match status" value="1"/>
</dbReference>
<dbReference type="EMBL" id="BARS01026653">
    <property type="protein sequence ID" value="GAG03035.1"/>
    <property type="molecule type" value="Genomic_DNA"/>
</dbReference>
<comment type="cofactor">
    <cofactor evidence="1">
        <name>FAD</name>
        <dbReference type="ChEBI" id="CHEBI:57692"/>
    </cofactor>
</comment>
<feature type="non-terminal residue" evidence="9">
    <location>
        <position position="266"/>
    </location>
</feature>
<evidence type="ECO:0000259" key="8">
    <source>
        <dbReference type="PROSITE" id="PS51379"/>
    </source>
</evidence>
<dbReference type="GO" id="GO:0051536">
    <property type="term" value="F:iron-sulfur cluster binding"/>
    <property type="evidence" value="ECO:0007669"/>
    <property type="project" value="UniProtKB-KW"/>
</dbReference>
<evidence type="ECO:0000256" key="1">
    <source>
        <dbReference type="ARBA" id="ARBA00001974"/>
    </source>
</evidence>
<proteinExistence type="inferred from homology"/>
<feature type="domain" description="4Fe-4S ferredoxin-type" evidence="8">
    <location>
        <begin position="18"/>
        <end position="47"/>
    </location>
</feature>
<name>X0UBV6_9ZZZZ</name>
<keyword evidence="6" id="KW-0408">Iron</keyword>
<dbReference type="InterPro" id="IPR017896">
    <property type="entry name" value="4Fe4S_Fe-S-bd"/>
</dbReference>
<dbReference type="PROSITE" id="PS51379">
    <property type="entry name" value="4FE4S_FER_2"/>
    <property type="match status" value="1"/>
</dbReference>
<dbReference type="PROSITE" id="PS00198">
    <property type="entry name" value="4FE4S_FER_1"/>
    <property type="match status" value="1"/>
</dbReference>
<accession>X0UBV6</accession>
<evidence type="ECO:0000256" key="2">
    <source>
        <dbReference type="ARBA" id="ARBA00006561"/>
    </source>
</evidence>
<comment type="caution">
    <text evidence="9">The sequence shown here is derived from an EMBL/GenBank/DDBJ whole genome shotgun (WGS) entry which is preliminary data.</text>
</comment>
<dbReference type="GO" id="GO:0046872">
    <property type="term" value="F:metal ion binding"/>
    <property type="evidence" value="ECO:0007669"/>
    <property type="project" value="UniProtKB-KW"/>
</dbReference>
<dbReference type="AlphaFoldDB" id="X0UBV6"/>
<feature type="non-terminal residue" evidence="9">
    <location>
        <position position="1"/>
    </location>
</feature>
<organism evidence="9">
    <name type="scientific">marine sediment metagenome</name>
    <dbReference type="NCBI Taxonomy" id="412755"/>
    <lineage>
        <taxon>unclassified sequences</taxon>
        <taxon>metagenomes</taxon>
        <taxon>ecological metagenomes</taxon>
    </lineage>
</organism>
<evidence type="ECO:0000313" key="9">
    <source>
        <dbReference type="EMBL" id="GAG03035.1"/>
    </source>
</evidence>
<dbReference type="Pfam" id="PF00037">
    <property type="entry name" value="Fer4"/>
    <property type="match status" value="1"/>
</dbReference>
<evidence type="ECO:0000256" key="3">
    <source>
        <dbReference type="ARBA" id="ARBA00022723"/>
    </source>
</evidence>
<dbReference type="SUPFAM" id="SSF54862">
    <property type="entry name" value="4Fe-4S ferredoxins"/>
    <property type="match status" value="1"/>
</dbReference>
<keyword evidence="4" id="KW-0274">FAD</keyword>
<dbReference type="Gene3D" id="3.30.70.20">
    <property type="match status" value="1"/>
</dbReference>
<gene>
    <name evidence="9" type="ORF">S01H1_41987</name>
</gene>
<comment type="similarity">
    <text evidence="2">Belongs to the HdrA family.</text>
</comment>
<reference evidence="9" key="1">
    <citation type="journal article" date="2014" name="Front. Microbiol.">
        <title>High frequency of phylogenetically diverse reductive dehalogenase-homologous genes in deep subseafloor sedimentary metagenomes.</title>
        <authorList>
            <person name="Kawai M."/>
            <person name="Futagami T."/>
            <person name="Toyoda A."/>
            <person name="Takaki Y."/>
            <person name="Nishi S."/>
            <person name="Hori S."/>
            <person name="Arai W."/>
            <person name="Tsubouchi T."/>
            <person name="Morono Y."/>
            <person name="Uchiyama I."/>
            <person name="Ito T."/>
            <person name="Fujiyama A."/>
            <person name="Inagaki F."/>
            <person name="Takami H."/>
        </authorList>
    </citation>
    <scope>NUCLEOTIDE SEQUENCE</scope>
    <source>
        <strain evidence="9">Expedition CK06-06</strain>
    </source>
</reference>
<evidence type="ECO:0000256" key="7">
    <source>
        <dbReference type="ARBA" id="ARBA00023014"/>
    </source>
</evidence>
<protein>
    <recommendedName>
        <fullName evidence="8">4Fe-4S ferredoxin-type domain-containing protein</fullName>
    </recommendedName>
</protein>
<dbReference type="InterPro" id="IPR017900">
    <property type="entry name" value="4Fe4S_Fe_S_CS"/>
</dbReference>
<sequence length="266" mass="30052">HAPSSHAIRMTWDHASPPSYMINEDICTKCDLCQEICPTGAIDLNRTEEEIVLTVDEVTWATGFREADLSKLEEFGSGTHPDIMSAMEFEEWISEAGPNRGDIRKKSSLSTPQSIAFIQCAGARDKRMFPYCATVCCMHALKQARWLKKRSSQTRCTIFYTDMRTVGTNYYEYAQRAMEEAELELIRGRPGLILPLPKKEGIGIRYENTMTQKIEIRKFDMVVLNGALEPWLRQMDPEQKGIPSLDNHGFLAKEGNGISNLACGFS</sequence>